<keyword evidence="2" id="KW-0472">Membrane</keyword>
<feature type="compositionally biased region" description="Basic and acidic residues" evidence="1">
    <location>
        <begin position="646"/>
        <end position="657"/>
    </location>
</feature>
<keyword evidence="2" id="KW-1133">Transmembrane helix</keyword>
<dbReference type="RefSeq" id="WP_280880982.1">
    <property type="nucleotide sequence ID" value="NZ_JARXVH010000015.1"/>
</dbReference>
<evidence type="ECO:0000256" key="2">
    <source>
        <dbReference type="SAM" id="Phobius"/>
    </source>
</evidence>
<feature type="compositionally biased region" description="Polar residues" evidence="1">
    <location>
        <begin position="661"/>
        <end position="673"/>
    </location>
</feature>
<organism evidence="3 4">
    <name type="scientific">Streptomyces pseudovenezuelae</name>
    <dbReference type="NCBI Taxonomy" id="67350"/>
    <lineage>
        <taxon>Bacteria</taxon>
        <taxon>Bacillati</taxon>
        <taxon>Actinomycetota</taxon>
        <taxon>Actinomycetes</taxon>
        <taxon>Kitasatosporales</taxon>
        <taxon>Streptomycetaceae</taxon>
        <taxon>Streptomyces</taxon>
        <taxon>Streptomyces aurantiacus group</taxon>
    </lineage>
</organism>
<feature type="region of interest" description="Disordered" evidence="1">
    <location>
        <begin position="562"/>
        <end position="679"/>
    </location>
</feature>
<evidence type="ECO:0000313" key="4">
    <source>
        <dbReference type="Proteomes" id="UP001160499"/>
    </source>
</evidence>
<feature type="transmembrane region" description="Helical" evidence="2">
    <location>
        <begin position="107"/>
        <end position="129"/>
    </location>
</feature>
<accession>A0ABT6LV77</accession>
<dbReference type="InterPro" id="IPR026898">
    <property type="entry name" value="PrsW"/>
</dbReference>
<feature type="transmembrane region" description="Helical" evidence="2">
    <location>
        <begin position="183"/>
        <end position="202"/>
    </location>
</feature>
<proteinExistence type="predicted"/>
<feature type="transmembrane region" description="Helical" evidence="2">
    <location>
        <begin position="418"/>
        <end position="436"/>
    </location>
</feature>
<dbReference type="EMBL" id="JARXVH010000015">
    <property type="protein sequence ID" value="MDH6220221.1"/>
    <property type="molecule type" value="Genomic_DNA"/>
</dbReference>
<dbReference type="Pfam" id="PF13367">
    <property type="entry name" value="PrsW-protease"/>
    <property type="match status" value="1"/>
</dbReference>
<evidence type="ECO:0008006" key="5">
    <source>
        <dbReference type="Google" id="ProtNLM"/>
    </source>
</evidence>
<feature type="transmembrane region" description="Helical" evidence="2">
    <location>
        <begin position="28"/>
        <end position="53"/>
    </location>
</feature>
<evidence type="ECO:0000256" key="1">
    <source>
        <dbReference type="SAM" id="MobiDB-lite"/>
    </source>
</evidence>
<evidence type="ECO:0000313" key="3">
    <source>
        <dbReference type="EMBL" id="MDH6220221.1"/>
    </source>
</evidence>
<feature type="transmembrane region" description="Helical" evidence="2">
    <location>
        <begin position="377"/>
        <end position="398"/>
    </location>
</feature>
<comment type="caution">
    <text evidence="3">The sequence shown here is derived from an EMBL/GenBank/DDBJ whole genome shotgun (WGS) entry which is preliminary data.</text>
</comment>
<reference evidence="3 4" key="1">
    <citation type="submission" date="2023-04" db="EMBL/GenBank/DDBJ databases">
        <title>Forest soil microbial communities from Buena Vista Peninsula, Colon Province, Panama.</title>
        <authorList>
            <person name="Bouskill N."/>
        </authorList>
    </citation>
    <scope>NUCLEOTIDE SEQUENCE [LARGE SCALE GENOMIC DNA]</scope>
    <source>
        <strain evidence="3 4">GGS1</strain>
    </source>
</reference>
<protein>
    <recommendedName>
        <fullName evidence="5">PrsW family intramembrane metalloprotease</fullName>
    </recommendedName>
</protein>
<name>A0ABT6LV77_9ACTN</name>
<sequence>MTVLMTAAAVYGVVQLFALSYPTRSVRLGTVLLALLAGVYVCGAAAALLEVTYTRTIADRTGRSLIEVANTTSVTMAPWVEELIKITPLLLIGAYAKVRRQWGLTDFTVLGAALGAGFGLLEALLRYSLDADRALARSDGWIIPDSLSPPYIPGPGQVATSWLPAPAASLELGQTTAITVPTFTHLVWTALAGLAVGVLWRVPTWWKPLAVIPFGAAVAHHTLTNHVVRHPTDRQARQWLEHLDGKAWLAPIVALLLAMTVDTVRLHHGKRNLPGVLLATERADGDSAAALIRYAAWRPPWTLLIARRFIRLRRTLCYAAAGTPPAELDPLRRTVADLATRIDATDHEQAWRGADLRAGIRSGVRAARATTGHRTRILSLIPCALLVPSVLFLCVGSFKSTVGLQNYFTHGAGPKILLGFAIAALAWIVWQSAMLLRTWRQSAANPLGERLAVHRLRCATALAAALTGTLLLRRSTGPAGSETRIVPSAHLLDALDNVLTYLGFALLLFSLLALFPPGAGLALAGVTVSGEGALGAALAARLGAAGIALMAAGAAGGGTGGGGGGGGGGSGGQDANPASPQQGSVAGDAVGGHRTASGIAKWAREQGWTETRTENGPPKFTDENGIIRVTLKQGSSRAPGSGAPHVEIRNAQGERIDPTGNVVTRKSPGNHTPITWDLP</sequence>
<keyword evidence="4" id="KW-1185">Reference proteome</keyword>
<feature type="compositionally biased region" description="Gly residues" evidence="1">
    <location>
        <begin position="562"/>
        <end position="572"/>
    </location>
</feature>
<dbReference type="Proteomes" id="UP001160499">
    <property type="component" value="Unassembled WGS sequence"/>
</dbReference>
<feature type="transmembrane region" description="Helical" evidence="2">
    <location>
        <begin position="498"/>
        <end position="515"/>
    </location>
</feature>
<keyword evidence="2" id="KW-0812">Transmembrane</keyword>
<gene>
    <name evidence="3" type="ORF">M2283_007561</name>
</gene>